<dbReference type="InParanoid" id="A0A0Q2MJ60"/>
<feature type="binding site" evidence="5">
    <location>
        <position position="45"/>
    </location>
    <ligand>
        <name>substrate</name>
    </ligand>
</feature>
<dbReference type="EC" id="5.1.3.32" evidence="5 6"/>
<dbReference type="SUPFAM" id="SSF54909">
    <property type="entry name" value="Dimeric alpha+beta barrel"/>
    <property type="match status" value="1"/>
</dbReference>
<protein>
    <recommendedName>
        <fullName evidence="5 6">L-rhamnose mutarotase</fullName>
        <ecNumber evidence="5 6">5.1.3.32</ecNumber>
    </recommendedName>
    <alternativeName>
        <fullName evidence="5">Rhamnose 1-epimerase</fullName>
    </alternativeName>
    <alternativeName>
        <fullName evidence="5">Type-3 mutarotase</fullName>
    </alternativeName>
</protein>
<feature type="binding site" evidence="5">
    <location>
        <position position="22"/>
    </location>
    <ligand>
        <name>substrate</name>
    </ligand>
</feature>
<evidence type="ECO:0000256" key="4">
    <source>
        <dbReference type="ARBA" id="ARBA00023308"/>
    </source>
</evidence>
<dbReference type="GO" id="GO:0005737">
    <property type="term" value="C:cytoplasm"/>
    <property type="evidence" value="ECO:0007669"/>
    <property type="project" value="UniProtKB-SubCell"/>
</dbReference>
<dbReference type="Proteomes" id="UP000051221">
    <property type="component" value="Unassembled WGS sequence"/>
</dbReference>
<feature type="binding site" evidence="5">
    <location>
        <begin position="80"/>
        <end position="81"/>
    </location>
    <ligand>
        <name>substrate</name>
    </ligand>
</feature>
<dbReference type="UniPathway" id="UPA00125"/>
<evidence type="ECO:0000256" key="1">
    <source>
        <dbReference type="ARBA" id="ARBA00022490"/>
    </source>
</evidence>
<feature type="active site" description="Proton donor" evidence="5">
    <location>
        <position position="26"/>
    </location>
</feature>
<accession>A0A0Q2MJ60</accession>
<dbReference type="Gene3D" id="3.30.70.100">
    <property type="match status" value="1"/>
</dbReference>
<evidence type="ECO:0000313" key="8">
    <source>
        <dbReference type="Proteomes" id="UP000051221"/>
    </source>
</evidence>
<dbReference type="GO" id="GO:0019301">
    <property type="term" value="P:rhamnose catabolic process"/>
    <property type="evidence" value="ECO:0007669"/>
    <property type="project" value="UniProtKB-UniRule"/>
</dbReference>
<dbReference type="AlphaFoldDB" id="A0A0Q2MJ60"/>
<dbReference type="FunCoup" id="A0A0Q2MJ60">
    <property type="interactions" value="119"/>
</dbReference>
<keyword evidence="4 5" id="KW-0684">Rhamnose metabolism</keyword>
<dbReference type="InterPro" id="IPR011008">
    <property type="entry name" value="Dimeric_a/b-barrel"/>
</dbReference>
<dbReference type="PANTHER" id="PTHR34389:SF2">
    <property type="entry name" value="L-RHAMNOSE MUTAROTASE"/>
    <property type="match status" value="1"/>
</dbReference>
<name>A0A0Q2MJ60_VIBFU</name>
<dbReference type="InterPro" id="IPR008000">
    <property type="entry name" value="Rham/fucose_mutarotase"/>
</dbReference>
<dbReference type="GO" id="GO:0062192">
    <property type="term" value="F:L-rhamnose mutarotase activity"/>
    <property type="evidence" value="ECO:0007669"/>
    <property type="project" value="UniProtKB-UniRule"/>
</dbReference>
<dbReference type="PANTHER" id="PTHR34389">
    <property type="entry name" value="L-RHAMNOSE MUTAROTASE"/>
    <property type="match status" value="1"/>
</dbReference>
<evidence type="ECO:0000256" key="3">
    <source>
        <dbReference type="ARBA" id="ARBA00023277"/>
    </source>
</evidence>
<dbReference type="InterPro" id="IPR013448">
    <property type="entry name" value="L-rhamnose_mutarotase"/>
</dbReference>
<keyword evidence="8" id="KW-1185">Reference proteome</keyword>
<proteinExistence type="inferred from homology"/>
<evidence type="ECO:0000256" key="2">
    <source>
        <dbReference type="ARBA" id="ARBA00023235"/>
    </source>
</evidence>
<comment type="caution">
    <text evidence="7">The sequence shown here is derived from an EMBL/GenBank/DDBJ whole genome shotgun (WGS) entry which is preliminary data.</text>
</comment>
<gene>
    <name evidence="5" type="primary">rhaM</name>
    <name evidence="7" type="ORF">AMR76_01035</name>
</gene>
<comment type="similarity">
    <text evidence="5">Belongs to the rhamnose mutarotase family.</text>
</comment>
<keyword evidence="2 5" id="KW-0413">Isomerase</keyword>
<evidence type="ECO:0000313" key="7">
    <source>
        <dbReference type="EMBL" id="KQH87905.1"/>
    </source>
</evidence>
<dbReference type="Pfam" id="PF05336">
    <property type="entry name" value="rhaM"/>
    <property type="match status" value="1"/>
</dbReference>
<dbReference type="HAMAP" id="MF_01663">
    <property type="entry name" value="L_rham_rotase"/>
    <property type="match status" value="1"/>
</dbReference>
<dbReference type="EMBL" id="LKHS01000001">
    <property type="protein sequence ID" value="KQH87905.1"/>
    <property type="molecule type" value="Genomic_DNA"/>
</dbReference>
<comment type="subunit">
    <text evidence="5">Homodimer.</text>
</comment>
<organism evidence="7 8">
    <name type="scientific">Vibrio furnissii</name>
    <dbReference type="NCBI Taxonomy" id="29494"/>
    <lineage>
        <taxon>Bacteria</taxon>
        <taxon>Pseudomonadati</taxon>
        <taxon>Pseudomonadota</taxon>
        <taxon>Gammaproteobacteria</taxon>
        <taxon>Vibrionales</taxon>
        <taxon>Vibrionaceae</taxon>
        <taxon>Vibrio</taxon>
    </lineage>
</organism>
<evidence type="ECO:0000256" key="6">
    <source>
        <dbReference type="NCBIfam" id="TIGR02625"/>
    </source>
</evidence>
<comment type="subcellular location">
    <subcellularLocation>
        <location evidence="5">Cytoplasm</location>
    </subcellularLocation>
</comment>
<dbReference type="NCBIfam" id="TIGR02625">
    <property type="entry name" value="YiiL_rotase"/>
    <property type="match status" value="1"/>
</dbReference>
<keyword evidence="3 5" id="KW-0119">Carbohydrate metabolism</keyword>
<comment type="catalytic activity">
    <reaction evidence="5">
        <text>alpha-L-rhamnose = beta-L-rhamnose</text>
        <dbReference type="Rhea" id="RHEA:25584"/>
        <dbReference type="ChEBI" id="CHEBI:27586"/>
        <dbReference type="ChEBI" id="CHEBI:27907"/>
        <dbReference type="EC" id="5.1.3.32"/>
    </reaction>
</comment>
<evidence type="ECO:0000256" key="5">
    <source>
        <dbReference type="HAMAP-Rule" id="MF_01663"/>
    </source>
</evidence>
<keyword evidence="1 5" id="KW-0963">Cytoplasm</keyword>
<comment type="pathway">
    <text evidence="5">Carbohydrate metabolism; L-rhamnose metabolism.</text>
</comment>
<comment type="function">
    <text evidence="5">Involved in the anomeric conversion of L-rhamnose.</text>
</comment>
<reference evidence="7 8" key="1">
    <citation type="submission" date="2015-08" db="EMBL/GenBank/DDBJ databases">
        <title>Antibacterial properties of a collection of Vibrionaceae strains.</title>
        <authorList>
            <person name="Giubergia S."/>
        </authorList>
    </citation>
    <scope>NUCLEOTIDE SEQUENCE [LARGE SCALE GENOMIC DNA]</scope>
    <source>
        <strain evidence="7 8">S0821</strain>
    </source>
</reference>
<sequence length="108" mass="12647">MNPSHTRLAFVMQLKPGFEAQYQQRHDELWPKLAQTLKAHGAHNYSIFLHPDTLQLFGYVEVESQARWQTIANTEVCQRWWSFMAELMEVNDDSSPQSTPLTDMFYLA</sequence>